<dbReference type="EMBL" id="BK032595">
    <property type="protein sequence ID" value="DAF50262.1"/>
    <property type="molecule type" value="Genomic_DNA"/>
</dbReference>
<evidence type="ECO:0000313" key="2">
    <source>
        <dbReference type="EMBL" id="DAF50262.1"/>
    </source>
</evidence>
<feature type="region of interest" description="Disordered" evidence="1">
    <location>
        <begin position="246"/>
        <end position="268"/>
    </location>
</feature>
<sequence length="268" mass="30530">MNTSDFNPTPFLAPFIKDIMRNNEVESLQYNKDLISAYGILVGGIKTYDGAKSGEQKDQFAINLKLLAQLLSLVKQGMGNSLVKVGAMPTEDNKFFQFQDYNTDMYKTQVGTTVGTGTSISRVIYSTDRMSNAEIEAALNEVYCIMKPLYAQFNNFLDFYVNKITKKYHFKFTFNGSNYRYERSARFENLMKIADKGIVLPMSEFASVMGYHPVVFEKMLQESKWTGWLDEYSQMLLNVNTATDKKNGRPAMDDTEISDSAEISRDNE</sequence>
<name>A0A8S5SH25_9CAUD</name>
<protein>
    <submittedName>
        <fullName evidence="2">Portal protein</fullName>
    </submittedName>
</protein>
<proteinExistence type="predicted"/>
<reference evidence="2" key="1">
    <citation type="journal article" date="2021" name="Proc. Natl. Acad. Sci. U.S.A.">
        <title>A Catalog of Tens of Thousands of Viruses from Human Metagenomes Reveals Hidden Associations with Chronic Diseases.</title>
        <authorList>
            <person name="Tisza M.J."/>
            <person name="Buck C.B."/>
        </authorList>
    </citation>
    <scope>NUCLEOTIDE SEQUENCE</scope>
    <source>
        <strain evidence="2">CtBCr48</strain>
    </source>
</reference>
<organism evidence="2">
    <name type="scientific">Siphoviridae sp. ctBCr48</name>
    <dbReference type="NCBI Taxonomy" id="2827802"/>
    <lineage>
        <taxon>Viruses</taxon>
        <taxon>Duplodnaviria</taxon>
        <taxon>Heunggongvirae</taxon>
        <taxon>Uroviricota</taxon>
        <taxon>Caudoviricetes</taxon>
    </lineage>
</organism>
<accession>A0A8S5SH25</accession>
<evidence type="ECO:0000256" key="1">
    <source>
        <dbReference type="SAM" id="MobiDB-lite"/>
    </source>
</evidence>